<dbReference type="EMBL" id="ACOU01000002">
    <property type="protein sequence ID" value="EKX73725.1"/>
    <property type="molecule type" value="Genomic_DNA"/>
</dbReference>
<name>L1LEP7_THEEQ</name>
<feature type="chain" id="PRO_5003952655" evidence="1">
    <location>
        <begin position="24"/>
        <end position="533"/>
    </location>
</feature>
<dbReference type="AlphaFoldDB" id="L1LEP7"/>
<keyword evidence="1" id="KW-0732">Signal</keyword>
<accession>L1LEP7</accession>
<dbReference type="OrthoDB" id="361429at2759"/>
<dbReference type="RefSeq" id="XP_004833177.1">
    <property type="nucleotide sequence ID" value="XM_004833120.1"/>
</dbReference>
<evidence type="ECO:0000256" key="1">
    <source>
        <dbReference type="SAM" id="SignalP"/>
    </source>
</evidence>
<dbReference type="InterPro" id="IPR004318">
    <property type="entry name" value="RAP-1"/>
</dbReference>
<dbReference type="VEuPathDB" id="PiroplasmaDB:BEWA_037610"/>
<organism evidence="2 3">
    <name type="scientific">Theileria equi strain WA</name>
    <dbReference type="NCBI Taxonomy" id="1537102"/>
    <lineage>
        <taxon>Eukaryota</taxon>
        <taxon>Sar</taxon>
        <taxon>Alveolata</taxon>
        <taxon>Apicomplexa</taxon>
        <taxon>Aconoidasida</taxon>
        <taxon>Piroplasmida</taxon>
        <taxon>Theileriidae</taxon>
        <taxon>Theileria</taxon>
    </lineage>
</organism>
<dbReference type="GeneID" id="15806648"/>
<sequence>MRVQVAIKSILPLFVLLSNGVLSVKHHQSPEALQASTSSDFVNGLEEAVENVNEVKTKDSLMAEHVTKSNVDAKRFCGNGSSVCENLVGKYITRCSGGDCMTLDHITVFAKEGQVKVLLPHLTQLDAAFTIFKGSKAYTPTYNPFTKIAEWFGKSNPGSVKSFSQELLKVNLEKLSFEDEKDSAVLTEFLYSATIYYKDYLLHKIKRLWAKLSNNVKLARFFYKLSTKNHLIRLIRGIAKEKRVDLSNDDLKNLIDSYTTYMTVLNTMRLDRLAVLFTRLCKTATIKVLNDNRVNALMSDYAVHNMVNPDIFCKSKPVPGCKDHVIRYIERCQGGDCLTLDMVNLFNAHDVLNVRVPELHQLEAAFYIFKKSRAHGKALTNFLFRRNRITVDAFAKKLIEHNTAGVTFNSRDHEVLGKFLFQGVVAYEKYITGATFKGVFFERRIGSKLQDVLGPLVQNVPMAITKERIHALMVSFKAYLMGSRHGVRVSLTTKFVKSCENMLVKNINKEEEKKDGKKEEASFTFDSQGNVVL</sequence>
<dbReference type="eggNOG" id="ENOG502T46A">
    <property type="taxonomic scope" value="Eukaryota"/>
</dbReference>
<dbReference type="Pfam" id="PF03085">
    <property type="entry name" value="RAP-1"/>
    <property type="match status" value="2"/>
</dbReference>
<dbReference type="KEGG" id="beq:BEWA_037610"/>
<evidence type="ECO:0000313" key="3">
    <source>
        <dbReference type="Proteomes" id="UP000031512"/>
    </source>
</evidence>
<protein>
    <submittedName>
        <fullName evidence="2">Rhoptry-associated protein, putative</fullName>
    </submittedName>
</protein>
<dbReference type="Proteomes" id="UP000031512">
    <property type="component" value="Unassembled WGS sequence"/>
</dbReference>
<comment type="caution">
    <text evidence="2">The sequence shown here is derived from an EMBL/GenBank/DDBJ whole genome shotgun (WGS) entry which is preliminary data.</text>
</comment>
<gene>
    <name evidence="2" type="ORF">BEWA_037610</name>
</gene>
<feature type="signal peptide" evidence="1">
    <location>
        <begin position="1"/>
        <end position="23"/>
    </location>
</feature>
<keyword evidence="3" id="KW-1185">Reference proteome</keyword>
<evidence type="ECO:0000313" key="2">
    <source>
        <dbReference type="EMBL" id="EKX73725.1"/>
    </source>
</evidence>
<proteinExistence type="predicted"/>
<reference evidence="2 3" key="1">
    <citation type="journal article" date="2012" name="BMC Genomics">
        <title>Comparative genomic analysis and phylogenetic position of Theileria equi.</title>
        <authorList>
            <person name="Kappmeyer L.S."/>
            <person name="Thiagarajan M."/>
            <person name="Herndon D.R."/>
            <person name="Ramsay J.D."/>
            <person name="Caler E."/>
            <person name="Djikeng A."/>
            <person name="Gillespie J.J."/>
            <person name="Lau A.O."/>
            <person name="Roalson E.H."/>
            <person name="Silva J.C."/>
            <person name="Silva M.G."/>
            <person name="Suarez C.E."/>
            <person name="Ueti M.W."/>
            <person name="Nene V.M."/>
            <person name="Mealey R.H."/>
            <person name="Knowles D.P."/>
            <person name="Brayton K.A."/>
        </authorList>
    </citation>
    <scope>NUCLEOTIDE SEQUENCE [LARGE SCALE GENOMIC DNA]</scope>
    <source>
        <strain evidence="2 3">WA</strain>
    </source>
</reference>